<accession>A0A016UCR7</accession>
<evidence type="ECO:0000313" key="3">
    <source>
        <dbReference type="Proteomes" id="UP000024635"/>
    </source>
</evidence>
<feature type="signal peptide" evidence="1">
    <location>
        <begin position="1"/>
        <end position="19"/>
    </location>
</feature>
<name>A0A016UCR7_9BILA</name>
<gene>
    <name evidence="2" type="primary">Acey_s0045.g1175</name>
    <name evidence="2" type="ORF">Y032_0045g1175</name>
</gene>
<sequence length="219" mass="24873">MIALYFLVISRLSTICVHSENKLMMLQHSSQPTTIKRCLFSDVCPNSSFEQEYIDDYIVGKINDERYGLLAGLTLNGPWQGKDKWTPETQGYGKKLPKGRRMYQLGIEPELMSAVWDDWMKQIEKFAVSDDAISDEKVVYKDHNLREYLNLMRHSTTKIGCADMLCLGKDLNKYRAFCLTDKKPLKDNDVVYNAGKGGCQHGNKCPQGSTCVRGLCAQP</sequence>
<feature type="chain" id="PRO_5001488571" description="SCP domain-containing protein" evidence="1">
    <location>
        <begin position="20"/>
        <end position="219"/>
    </location>
</feature>
<evidence type="ECO:0000256" key="1">
    <source>
        <dbReference type="SAM" id="SignalP"/>
    </source>
</evidence>
<comment type="caution">
    <text evidence="2">The sequence shown here is derived from an EMBL/GenBank/DDBJ whole genome shotgun (WGS) entry which is preliminary data.</text>
</comment>
<protein>
    <recommendedName>
        <fullName evidence="4">SCP domain-containing protein</fullName>
    </recommendedName>
</protein>
<reference evidence="3" key="1">
    <citation type="journal article" date="2015" name="Nat. Genet.">
        <title>The genome and transcriptome of the zoonotic hookworm Ancylostoma ceylanicum identify infection-specific gene families.</title>
        <authorList>
            <person name="Schwarz E.M."/>
            <person name="Hu Y."/>
            <person name="Antoshechkin I."/>
            <person name="Miller M.M."/>
            <person name="Sternberg P.W."/>
            <person name="Aroian R.V."/>
        </authorList>
    </citation>
    <scope>NUCLEOTIDE SEQUENCE</scope>
    <source>
        <strain evidence="3">HY135</strain>
    </source>
</reference>
<proteinExistence type="predicted"/>
<evidence type="ECO:0008006" key="4">
    <source>
        <dbReference type="Google" id="ProtNLM"/>
    </source>
</evidence>
<keyword evidence="3" id="KW-1185">Reference proteome</keyword>
<dbReference type="Proteomes" id="UP000024635">
    <property type="component" value="Unassembled WGS sequence"/>
</dbReference>
<dbReference type="AlphaFoldDB" id="A0A016UCR7"/>
<dbReference type="EMBL" id="JARK01001381">
    <property type="protein sequence ID" value="EYC12950.1"/>
    <property type="molecule type" value="Genomic_DNA"/>
</dbReference>
<dbReference type="InterPro" id="IPR035940">
    <property type="entry name" value="CAP_sf"/>
</dbReference>
<dbReference type="SUPFAM" id="SSF55797">
    <property type="entry name" value="PR-1-like"/>
    <property type="match status" value="1"/>
</dbReference>
<organism evidence="2 3">
    <name type="scientific">Ancylostoma ceylanicum</name>
    <dbReference type="NCBI Taxonomy" id="53326"/>
    <lineage>
        <taxon>Eukaryota</taxon>
        <taxon>Metazoa</taxon>
        <taxon>Ecdysozoa</taxon>
        <taxon>Nematoda</taxon>
        <taxon>Chromadorea</taxon>
        <taxon>Rhabditida</taxon>
        <taxon>Rhabditina</taxon>
        <taxon>Rhabditomorpha</taxon>
        <taxon>Strongyloidea</taxon>
        <taxon>Ancylostomatidae</taxon>
        <taxon>Ancylostomatinae</taxon>
        <taxon>Ancylostoma</taxon>
    </lineage>
</organism>
<evidence type="ECO:0000313" key="2">
    <source>
        <dbReference type="EMBL" id="EYC12950.1"/>
    </source>
</evidence>
<keyword evidence="1" id="KW-0732">Signal</keyword>
<dbReference type="Gene3D" id="3.40.33.10">
    <property type="entry name" value="CAP"/>
    <property type="match status" value="1"/>
</dbReference>